<evidence type="ECO:0000256" key="1">
    <source>
        <dbReference type="ARBA" id="ARBA00004613"/>
    </source>
</evidence>
<dbReference type="InterPro" id="IPR013783">
    <property type="entry name" value="Ig-like_fold"/>
</dbReference>
<dbReference type="SUPFAM" id="SSF117074">
    <property type="entry name" value="Hypothetical protein PA1324"/>
    <property type="match status" value="1"/>
</dbReference>
<evidence type="ECO:0000256" key="3">
    <source>
        <dbReference type="ARBA" id="ARBA00022729"/>
    </source>
</evidence>
<evidence type="ECO:0000313" key="6">
    <source>
        <dbReference type="EMBL" id="CAD9274195.1"/>
    </source>
</evidence>
<sequence>MDPESWHQGGIFWMDELTGLRNAGFKLYQSPSASTNAGTFGKASGLGDLELMCDGKAIEIGNYLWHDLNQDGIQDPDEPGLAGVLVELKDEESLETFTTTTGPDGTYYFNKDNVLDSGGGINGVKAFHDYTLTVTAPGGTPTVTTPNSVSGTSTIPDAVDSDGIDVGGGVASVSFRTRGDNNNDHTYDFGFY</sequence>
<dbReference type="EMBL" id="HBGK01005923">
    <property type="protein sequence ID" value="CAD9274195.1"/>
    <property type="molecule type" value="Transcribed_RNA"/>
</dbReference>
<dbReference type="Pfam" id="PF17210">
    <property type="entry name" value="SdrD_B"/>
    <property type="match status" value="1"/>
</dbReference>
<dbReference type="Gene3D" id="2.60.40.10">
    <property type="entry name" value="Immunoglobulins"/>
    <property type="match status" value="1"/>
</dbReference>
<organism evidence="6">
    <name type="scientific">Grammatophora oceanica</name>
    <dbReference type="NCBI Taxonomy" id="210454"/>
    <lineage>
        <taxon>Eukaryota</taxon>
        <taxon>Sar</taxon>
        <taxon>Stramenopiles</taxon>
        <taxon>Ochrophyta</taxon>
        <taxon>Bacillariophyta</taxon>
        <taxon>Fragilariophyceae</taxon>
        <taxon>Fragilariophycidae</taxon>
        <taxon>Rhabdonematales</taxon>
        <taxon>Grammatophoraceae</taxon>
        <taxon>Grammatophora</taxon>
    </lineage>
</organism>
<feature type="domain" description="SD-repeat containing protein B" evidence="5">
    <location>
        <begin position="59"/>
        <end position="191"/>
    </location>
</feature>
<evidence type="ECO:0000259" key="5">
    <source>
        <dbReference type="Pfam" id="PF17210"/>
    </source>
</evidence>
<evidence type="ECO:0000256" key="4">
    <source>
        <dbReference type="SAM" id="MobiDB-lite"/>
    </source>
</evidence>
<dbReference type="AlphaFoldDB" id="A0A7S1UP32"/>
<feature type="compositionally biased region" description="Low complexity" evidence="4">
    <location>
        <begin position="141"/>
        <end position="158"/>
    </location>
</feature>
<keyword evidence="3" id="KW-0732">Signal</keyword>
<keyword evidence="2" id="KW-0964">Secreted</keyword>
<reference evidence="6" key="1">
    <citation type="submission" date="2021-01" db="EMBL/GenBank/DDBJ databases">
        <authorList>
            <person name="Corre E."/>
            <person name="Pelletier E."/>
            <person name="Niang G."/>
            <person name="Scheremetjew M."/>
            <person name="Finn R."/>
            <person name="Kale V."/>
            <person name="Holt S."/>
            <person name="Cochrane G."/>
            <person name="Meng A."/>
            <person name="Brown T."/>
            <person name="Cohen L."/>
        </authorList>
    </citation>
    <scope>NUCLEOTIDE SEQUENCE</scope>
    <source>
        <strain evidence="6">CCMP 410</strain>
    </source>
</reference>
<comment type="subcellular location">
    <subcellularLocation>
        <location evidence="1">Secreted</location>
    </subcellularLocation>
</comment>
<dbReference type="GO" id="GO:0005576">
    <property type="term" value="C:extracellular region"/>
    <property type="evidence" value="ECO:0007669"/>
    <property type="project" value="UniProtKB-SubCell"/>
</dbReference>
<dbReference type="InterPro" id="IPR033764">
    <property type="entry name" value="Sdr_B"/>
</dbReference>
<proteinExistence type="predicted"/>
<evidence type="ECO:0000256" key="2">
    <source>
        <dbReference type="ARBA" id="ARBA00022525"/>
    </source>
</evidence>
<name>A0A7S1UP32_9STRA</name>
<protein>
    <recommendedName>
        <fullName evidence="5">SD-repeat containing protein B domain-containing protein</fullName>
    </recommendedName>
</protein>
<gene>
    <name evidence="6" type="ORF">GOCE00092_LOCUS3103</name>
</gene>
<feature type="region of interest" description="Disordered" evidence="4">
    <location>
        <begin position="141"/>
        <end position="162"/>
    </location>
</feature>
<accession>A0A7S1UP32</accession>